<dbReference type="GO" id="GO:0046872">
    <property type="term" value="F:metal ion binding"/>
    <property type="evidence" value="ECO:0007669"/>
    <property type="project" value="UniProtKB-KW"/>
</dbReference>
<dbReference type="GO" id="GO:0005886">
    <property type="term" value="C:plasma membrane"/>
    <property type="evidence" value="ECO:0007669"/>
    <property type="project" value="TreeGrafter"/>
</dbReference>
<dbReference type="Pfam" id="PF05649">
    <property type="entry name" value="Peptidase_M13_N"/>
    <property type="match status" value="2"/>
</dbReference>
<evidence type="ECO:0000256" key="1">
    <source>
        <dbReference type="ARBA" id="ARBA00001947"/>
    </source>
</evidence>
<keyword evidence="12" id="KW-1185">Reference proteome</keyword>
<feature type="compositionally biased region" description="Basic and acidic residues" evidence="8">
    <location>
        <begin position="448"/>
        <end position="460"/>
    </location>
</feature>
<protein>
    <submittedName>
        <fullName evidence="11">NEDD8 protease nep2</fullName>
    </submittedName>
</protein>
<dbReference type="CDD" id="cd08662">
    <property type="entry name" value="M13"/>
    <property type="match status" value="2"/>
</dbReference>
<dbReference type="Gene3D" id="1.10.1380.10">
    <property type="entry name" value="Neutral endopeptidase , domain2"/>
    <property type="match status" value="1"/>
</dbReference>
<dbReference type="InterPro" id="IPR008753">
    <property type="entry name" value="Peptidase_M13_N"/>
</dbReference>
<dbReference type="PRINTS" id="PR00786">
    <property type="entry name" value="NEPRILYSIN"/>
</dbReference>
<evidence type="ECO:0000256" key="2">
    <source>
        <dbReference type="ARBA" id="ARBA00007357"/>
    </source>
</evidence>
<organism evidence="11 12">
    <name type="scientific">Dermatophagoides farinae</name>
    <name type="common">American house dust mite</name>
    <dbReference type="NCBI Taxonomy" id="6954"/>
    <lineage>
        <taxon>Eukaryota</taxon>
        <taxon>Metazoa</taxon>
        <taxon>Ecdysozoa</taxon>
        <taxon>Arthropoda</taxon>
        <taxon>Chelicerata</taxon>
        <taxon>Arachnida</taxon>
        <taxon>Acari</taxon>
        <taxon>Acariformes</taxon>
        <taxon>Sarcoptiformes</taxon>
        <taxon>Astigmata</taxon>
        <taxon>Psoroptidia</taxon>
        <taxon>Analgoidea</taxon>
        <taxon>Pyroglyphidae</taxon>
        <taxon>Dermatophagoidinae</taxon>
        <taxon>Dermatophagoides</taxon>
    </lineage>
</organism>
<dbReference type="InterPro" id="IPR042089">
    <property type="entry name" value="Peptidase_M13_dom_2"/>
</dbReference>
<reference evidence="11" key="1">
    <citation type="submission" date="2013-05" db="EMBL/GenBank/DDBJ databases">
        <authorList>
            <person name="Yim A.K.Y."/>
            <person name="Chan T.F."/>
            <person name="Ji K.M."/>
            <person name="Liu X.Y."/>
            <person name="Zhou J.W."/>
            <person name="Li R.Q."/>
            <person name="Yang K.Y."/>
            <person name="Li J."/>
            <person name="Li M."/>
            <person name="Law P.T.W."/>
            <person name="Wu Y.L."/>
            <person name="Cai Z.L."/>
            <person name="Qin H."/>
            <person name="Bao Y."/>
            <person name="Leung R.K.K."/>
            <person name="Ng P.K.S."/>
            <person name="Zou J."/>
            <person name="Zhong X.J."/>
            <person name="Ran P.X."/>
            <person name="Zhong N.S."/>
            <person name="Liu Z.G."/>
            <person name="Tsui S.K.W."/>
        </authorList>
    </citation>
    <scope>NUCLEOTIDE SEQUENCE</scope>
    <source>
        <strain evidence="11">Derf</strain>
        <tissue evidence="11">Whole organism</tissue>
    </source>
</reference>
<evidence type="ECO:0000256" key="7">
    <source>
        <dbReference type="ARBA" id="ARBA00023049"/>
    </source>
</evidence>
<feature type="domain" description="Peptidase M13 N-terminal" evidence="10">
    <location>
        <begin position="1467"/>
        <end position="1856"/>
    </location>
</feature>
<evidence type="ECO:0000259" key="10">
    <source>
        <dbReference type="Pfam" id="PF05649"/>
    </source>
</evidence>
<evidence type="ECO:0000256" key="8">
    <source>
        <dbReference type="SAM" id="MobiDB-lite"/>
    </source>
</evidence>
<dbReference type="PANTHER" id="PTHR11733:SF167">
    <property type="entry name" value="FI17812P1-RELATED"/>
    <property type="match status" value="1"/>
</dbReference>
<keyword evidence="5" id="KW-0378">Hydrolase</keyword>
<feature type="region of interest" description="Disordered" evidence="8">
    <location>
        <begin position="354"/>
        <end position="383"/>
    </location>
</feature>
<comment type="cofactor">
    <cofactor evidence="1">
        <name>Zn(2+)</name>
        <dbReference type="ChEBI" id="CHEBI:29105"/>
    </cofactor>
</comment>
<feature type="domain" description="Peptidase M13 N-terminal" evidence="10">
    <location>
        <begin position="729"/>
        <end position="1131"/>
    </location>
</feature>
<feature type="region of interest" description="Disordered" evidence="8">
    <location>
        <begin position="427"/>
        <end position="472"/>
    </location>
</feature>
<keyword evidence="4" id="KW-0479">Metal-binding</keyword>
<keyword evidence="7" id="KW-0482">Metalloprotease</keyword>
<sequence>MTDELLKLTLEVDTHSPGKYRLNGVVSNSEYFANDFYCPPQSSMNPRNNVYRKKMFQRKLFLLAIFSYMAIGQCAFKNNSLDCHRNILTEMDKHLRSMELVHGDQQFPESLEELKAHCGRNKKVIDLMSKMADKCMTGFTKNIMQVTIYSLRRSRKSICKNKPNKEMLALINAGKCVNGGRKRFSKCVKHAQIHIETVKDMPTKKRIPLILKFCMLDKAKDVNECSEQNVETLQRRFTHISANSMNMACGDYTEDSNRCDTLKMYNNNLTLHTNKLYVEILGTNIEQNLLNRMSINLLESRLKVLCFHEENLYKLQSTFEQTKHPSSYKLQLLLDEISNCLVNMKSTTEQVLKNKRNQENENKWKNSKQIDSSYDGYRSSSYEDPIKLSESKSENVNDYKYVYQLSASSSNESLIGYEKLVSKINMQDENDDNSDNESANSSHIPYDYLHDDGDENHESSKVLVDNPTSSHTSKVSQVNCVNFDDLFNEGNLFYIYDEWRNWFDFNPDLDERFGLDFYNDKAFKNLEKPQKDDDFHISLYKIFSDKNPWNKDEKLTQIENLQINTKQDLLMLVECVYYKWIFTRNVHDHLFDVCNELFDELAVIEENSSLVHITFGQLLSSKCRSLFFISDNLDAQSLTFFQFDQEKNLSKNPSKKESSPFKPDVSKITFGRLKETLNAYDLVFRLVSLLFIFNVFLHYYELEQRNCHNDACKSFTNKIIDSIDYTVNPCDDFYQFVCGNWIRNIELPPEVDSIEPMIMVKINLKRQLRNVLVNAWDIDNNHINRKIIKSNSWAVKWAIKLYHLCMTTTVPKNAKFLQKKFYQKWSKLGLPRVLNWPIVLEKDKTIINENFAIDWIEIYANFYHEFGFGPIIEFDVGPIGWDKDSIIFDFSRFLLESLRYEDENIDYFYNRPYELMKMIKQFDPSINISDKVLRVAMMEVVWMEKSIARQINNEFGENVKIQLDRLYLRTKPANMTNFLNKMYKFSQQLEHVNVNNMSNYQWNDKDYVGIQQKLPAYHSIFDNIAKNPKHILYNFLWIKALEYTMEESLPKSADQCFYMMYDDKFELQFALARIWIDYWLKSGSKLKTVEMVNYLKQATIEIIKSNEWLDEQTKNLVIDKIRAIVDEVAFPEWILVDEELDAFYGMFDLLHHQIPDNYFDAYVLLKQIIIANIFHRTKGRTNWKFNLISPISVNAAYQSLKNTIHIAAAILNAPVFDPELPFYINYGMLGFIIGHEITHSLDETGFSYNKVGLKTNWWTNESMEKFENLTECFVRLYDDHNEEWKELFDGYRTLGENIADNGGIRIAYHAYRLRLKQLKHIGRTVNLLPWLSTNFTIDQIFFISFARLFCKQETNEHAYELAEYDSHSPHKYRVNVVLGNFEQFSQSFHCSKNSTMNFNQRCIICIHESKLEKTLSISSIVLFMALLINNICIYFYYDDATDMFCMSETCDNYSKSLLQSLDYSVDPCDNFYRFACGTMIENMNATKDDYYGTTFLTKMDDIVRDRVQYLLMNSWDVSKNKINRKIIKSKSLAIEWIIRVFQQCLHMPKPKNFYKSFHELWNKLPISSKLLWPLESNSSDHMIDMNWLDFYAYYSDHFGYEPLFKIRFFLQTKLQIKIDFHSSLHQTVQQHYTKQMTNYLYELSRNYNISRMSKENYKKIVDNVIDFEKKITNIVSNTPPIIVNYSLPSFERFTEIKLSNYFHILFTIINKPKINQSSWKSENSTNFITNNDFLVIHKLEAFVYVMDVIRKTPKHVVFNYFWLKALSYWWTENQPNKPENCFQIFYSNEFPLTFAITRLYIDRWFKPGSKLKAIHMVNQLKQSAIQSMEMNTFLDDETREQAVQKLRNIIDNIAFPEWLIIDDHLDEFYGVQGSSIDSLIANHYCQSYVQMLRLDKYRMLKFLNNDEFDFPEIHTLSLQVNAFYSPVKNKIEIKATLLMLPLFDVELPFYINYVDNHMVFQINTSSLNEDIADNGGVRFAYKAYRTELKRIENLERRPQLLPRLVAKKITIEQLFFLSLAQIECAVLTPAQLLNRIKFDPHSPPESRINLSFRNFDKFAKSFNCPIGSPMNPEERCILWE</sequence>
<evidence type="ECO:0000256" key="4">
    <source>
        <dbReference type="ARBA" id="ARBA00022723"/>
    </source>
</evidence>
<comment type="caution">
    <text evidence="11">The sequence shown here is derived from an EMBL/GenBank/DDBJ whole genome shotgun (WGS) entry which is preliminary data.</text>
</comment>
<proteinExistence type="inferred from homology"/>
<accession>A0A922KWE8</accession>
<evidence type="ECO:0000256" key="6">
    <source>
        <dbReference type="ARBA" id="ARBA00022833"/>
    </source>
</evidence>
<dbReference type="GO" id="GO:0016485">
    <property type="term" value="P:protein processing"/>
    <property type="evidence" value="ECO:0007669"/>
    <property type="project" value="TreeGrafter"/>
</dbReference>
<dbReference type="Pfam" id="PF01431">
    <property type="entry name" value="Peptidase_M13"/>
    <property type="match status" value="3"/>
</dbReference>
<name>A0A922KWE8_DERFA</name>
<keyword evidence="6" id="KW-0862">Zinc</keyword>
<dbReference type="InterPro" id="IPR000718">
    <property type="entry name" value="Peptidase_M13"/>
</dbReference>
<reference evidence="11" key="2">
    <citation type="journal article" date="2022" name="Res Sq">
        <title>Comparative Genomics Reveals Insights into the Divergent Evolution of Astigmatic Mites and Household Pest Adaptations.</title>
        <authorList>
            <person name="Xiong Q."/>
            <person name="Wan A.T.-Y."/>
            <person name="Liu X.-Y."/>
            <person name="Fung C.S.-H."/>
            <person name="Xiao X."/>
            <person name="Malainual N."/>
            <person name="Hou J."/>
            <person name="Wang L."/>
            <person name="Wang M."/>
            <person name="Yang K."/>
            <person name="Cui Y."/>
            <person name="Leung E."/>
            <person name="Nong W."/>
            <person name="Shin S.-K."/>
            <person name="Au S."/>
            <person name="Jeong K.Y."/>
            <person name="Chew F.T."/>
            <person name="Hui J."/>
            <person name="Leung T.F."/>
            <person name="Tungtrongchitr A."/>
            <person name="Zhong N."/>
            <person name="Liu Z."/>
            <person name="Tsui S."/>
        </authorList>
    </citation>
    <scope>NUCLEOTIDE SEQUENCE</scope>
    <source>
        <strain evidence="11">Derf</strain>
        <tissue evidence="11">Whole organism</tissue>
    </source>
</reference>
<dbReference type="EMBL" id="ASGP02000006">
    <property type="protein sequence ID" value="KAH9501019.1"/>
    <property type="molecule type" value="Genomic_DNA"/>
</dbReference>
<feature type="domain" description="Peptidase M13 C-terminal" evidence="9">
    <location>
        <begin position="1194"/>
        <end position="1402"/>
    </location>
</feature>
<dbReference type="InterPro" id="IPR018497">
    <property type="entry name" value="Peptidase_M13_C"/>
</dbReference>
<dbReference type="PROSITE" id="PS51885">
    <property type="entry name" value="NEPRILYSIN"/>
    <property type="match status" value="3"/>
</dbReference>
<dbReference type="Proteomes" id="UP000790347">
    <property type="component" value="Unassembled WGS sequence"/>
</dbReference>
<dbReference type="PANTHER" id="PTHR11733">
    <property type="entry name" value="ZINC METALLOPROTEASE FAMILY M13 NEPRILYSIN-RELATED"/>
    <property type="match status" value="1"/>
</dbReference>
<gene>
    <name evidence="11" type="primary">Nep2_5</name>
    <name evidence="11" type="ORF">DERF_011891</name>
</gene>
<evidence type="ECO:0000313" key="12">
    <source>
        <dbReference type="Proteomes" id="UP000790347"/>
    </source>
</evidence>
<dbReference type="Gene3D" id="3.40.390.10">
    <property type="entry name" value="Collagenase (Catalytic Domain)"/>
    <property type="match status" value="5"/>
</dbReference>
<evidence type="ECO:0000259" key="9">
    <source>
        <dbReference type="Pfam" id="PF01431"/>
    </source>
</evidence>
<comment type="similarity">
    <text evidence="2">Belongs to the peptidase M13 family.</text>
</comment>
<feature type="compositionally biased region" description="Low complexity" evidence="8">
    <location>
        <begin position="371"/>
        <end position="383"/>
    </location>
</feature>
<dbReference type="GO" id="GO:0004222">
    <property type="term" value="F:metalloendopeptidase activity"/>
    <property type="evidence" value="ECO:0007669"/>
    <property type="project" value="InterPro"/>
</dbReference>
<dbReference type="SUPFAM" id="SSF55486">
    <property type="entry name" value="Metalloproteases ('zincins'), catalytic domain"/>
    <property type="match status" value="3"/>
</dbReference>
<evidence type="ECO:0000313" key="11">
    <source>
        <dbReference type="EMBL" id="KAH9501019.1"/>
    </source>
</evidence>
<dbReference type="InterPro" id="IPR024079">
    <property type="entry name" value="MetalloPept_cat_dom_sf"/>
</dbReference>
<keyword evidence="3 11" id="KW-0645">Protease</keyword>
<evidence type="ECO:0000256" key="3">
    <source>
        <dbReference type="ARBA" id="ARBA00022670"/>
    </source>
</evidence>
<evidence type="ECO:0000256" key="5">
    <source>
        <dbReference type="ARBA" id="ARBA00022801"/>
    </source>
</evidence>
<feature type="domain" description="Peptidase M13 C-terminal" evidence="9">
    <location>
        <begin position="9"/>
        <end position="48"/>
    </location>
</feature>
<feature type="domain" description="Peptidase M13 C-terminal" evidence="9">
    <location>
        <begin position="1964"/>
        <end position="2076"/>
    </location>
</feature>